<dbReference type="Gene3D" id="3.40.30.10">
    <property type="entry name" value="Glutaredoxin"/>
    <property type="match status" value="1"/>
</dbReference>
<dbReference type="InterPro" id="IPR013740">
    <property type="entry name" value="Redoxin"/>
</dbReference>
<accession>A0AAF0CMI2</accession>
<keyword evidence="8" id="KW-1185">Reference proteome</keyword>
<keyword evidence="2" id="KW-0201">Cytochrome c-type biogenesis</keyword>
<dbReference type="GO" id="GO:0030313">
    <property type="term" value="C:cell envelope"/>
    <property type="evidence" value="ECO:0007669"/>
    <property type="project" value="UniProtKB-SubCell"/>
</dbReference>
<dbReference type="CDD" id="cd02966">
    <property type="entry name" value="TlpA_like_family"/>
    <property type="match status" value="1"/>
</dbReference>
<evidence type="ECO:0000313" key="8">
    <source>
        <dbReference type="Proteomes" id="UP001218638"/>
    </source>
</evidence>
<name>A0AAF0CMI2_9BACT</name>
<evidence type="ECO:0000256" key="1">
    <source>
        <dbReference type="ARBA" id="ARBA00004196"/>
    </source>
</evidence>
<dbReference type="InterPro" id="IPR050553">
    <property type="entry name" value="Thioredoxin_ResA/DsbE_sf"/>
</dbReference>
<evidence type="ECO:0000256" key="5">
    <source>
        <dbReference type="SAM" id="SignalP"/>
    </source>
</evidence>
<dbReference type="AlphaFoldDB" id="A0AAF0CMI2"/>
<reference evidence="7" key="1">
    <citation type="submission" date="2023-03" db="EMBL/GenBank/DDBJ databases">
        <title>Lomoglobus Profundus gen. nov., sp. nov., a novel member of the phylum Verrucomicrobia, isolated from deep-marine sediment of South China Sea.</title>
        <authorList>
            <person name="Ahmad T."/>
            <person name="Ishaq S.E."/>
            <person name="Wang F."/>
        </authorList>
    </citation>
    <scope>NUCLEOTIDE SEQUENCE</scope>
    <source>
        <strain evidence="7">LMO-M01</strain>
    </source>
</reference>
<gene>
    <name evidence="7" type="ORF">PXH66_13290</name>
</gene>
<dbReference type="InterPro" id="IPR013766">
    <property type="entry name" value="Thioredoxin_domain"/>
</dbReference>
<dbReference type="PROSITE" id="PS00194">
    <property type="entry name" value="THIOREDOXIN_1"/>
    <property type="match status" value="1"/>
</dbReference>
<feature type="chain" id="PRO_5042058082" evidence="5">
    <location>
        <begin position="20"/>
        <end position="307"/>
    </location>
</feature>
<dbReference type="Pfam" id="PF08534">
    <property type="entry name" value="Redoxin"/>
    <property type="match status" value="1"/>
</dbReference>
<dbReference type="PANTHER" id="PTHR42852">
    <property type="entry name" value="THIOL:DISULFIDE INTERCHANGE PROTEIN DSBE"/>
    <property type="match status" value="1"/>
</dbReference>
<dbReference type="GO" id="GO:0017004">
    <property type="term" value="P:cytochrome complex assembly"/>
    <property type="evidence" value="ECO:0007669"/>
    <property type="project" value="UniProtKB-KW"/>
</dbReference>
<dbReference type="GO" id="GO:0016491">
    <property type="term" value="F:oxidoreductase activity"/>
    <property type="evidence" value="ECO:0007669"/>
    <property type="project" value="InterPro"/>
</dbReference>
<protein>
    <submittedName>
        <fullName evidence="7">TlpA disulfide reductase family protein</fullName>
    </submittedName>
</protein>
<dbReference type="InterPro" id="IPR017937">
    <property type="entry name" value="Thioredoxin_CS"/>
</dbReference>
<dbReference type="KEGG" id="slom:PXH66_13290"/>
<feature type="domain" description="Thioredoxin" evidence="6">
    <location>
        <begin position="138"/>
        <end position="297"/>
    </location>
</feature>
<evidence type="ECO:0000256" key="3">
    <source>
        <dbReference type="ARBA" id="ARBA00023157"/>
    </source>
</evidence>
<evidence type="ECO:0000259" key="6">
    <source>
        <dbReference type="PROSITE" id="PS51352"/>
    </source>
</evidence>
<comment type="subcellular location">
    <subcellularLocation>
        <location evidence="1">Cell envelope</location>
    </subcellularLocation>
</comment>
<evidence type="ECO:0000256" key="4">
    <source>
        <dbReference type="ARBA" id="ARBA00023284"/>
    </source>
</evidence>
<dbReference type="EMBL" id="CP119075">
    <property type="protein sequence ID" value="WED63306.1"/>
    <property type="molecule type" value="Genomic_DNA"/>
</dbReference>
<keyword evidence="3" id="KW-1015">Disulfide bond</keyword>
<dbReference type="Proteomes" id="UP001218638">
    <property type="component" value="Chromosome"/>
</dbReference>
<evidence type="ECO:0000256" key="2">
    <source>
        <dbReference type="ARBA" id="ARBA00022748"/>
    </source>
</evidence>
<keyword evidence="5" id="KW-0732">Signal</keyword>
<organism evidence="7 8">
    <name type="scientific">Synoicihabitans lomoniglobus</name>
    <dbReference type="NCBI Taxonomy" id="2909285"/>
    <lineage>
        <taxon>Bacteria</taxon>
        <taxon>Pseudomonadati</taxon>
        <taxon>Verrucomicrobiota</taxon>
        <taxon>Opitutia</taxon>
        <taxon>Opitutales</taxon>
        <taxon>Opitutaceae</taxon>
        <taxon>Synoicihabitans</taxon>
    </lineage>
</organism>
<keyword evidence="4" id="KW-0676">Redox-active center</keyword>
<dbReference type="PROSITE" id="PS51352">
    <property type="entry name" value="THIOREDOXIN_2"/>
    <property type="match status" value="1"/>
</dbReference>
<feature type="signal peptide" evidence="5">
    <location>
        <begin position="1"/>
        <end position="19"/>
    </location>
</feature>
<proteinExistence type="predicted"/>
<dbReference type="InterPro" id="IPR036249">
    <property type="entry name" value="Thioredoxin-like_sf"/>
</dbReference>
<dbReference type="RefSeq" id="WP_330928658.1">
    <property type="nucleotide sequence ID" value="NZ_CP119075.1"/>
</dbReference>
<evidence type="ECO:0000313" key="7">
    <source>
        <dbReference type="EMBL" id="WED63306.1"/>
    </source>
</evidence>
<sequence>MHRLPRLFAFLFTMVFTTAALPAQDETPAEPSPIETEFLVIDTRIREKIAAGSEDFAAEAADFSALLAKYADDSSEDVARLNLMHAMFLLQVMNDEKAAFTALRGIATKYADTDIGNYATDLIQRVERAMEKQALSEQLTGQPAPEIDFTWSTQDGLTHLSDLKGKVVVLDFWATWCGPCVATFPQIAELRAHYDAANVAIVGVTSLQGRVHGLEAAPIMTRDDPEREYALTADFMTAKDMTWTVAFSAQKVFNPDYGVSGIPHMVIIAPDGTVRHPALHPAMPHAEKLAMIDAILTEFDLPVPAHN</sequence>
<dbReference type="PANTHER" id="PTHR42852:SF6">
    <property type="entry name" value="THIOL:DISULFIDE INTERCHANGE PROTEIN DSBE"/>
    <property type="match status" value="1"/>
</dbReference>
<dbReference type="SUPFAM" id="SSF52833">
    <property type="entry name" value="Thioredoxin-like"/>
    <property type="match status" value="1"/>
</dbReference>